<name>A0A926WNG3_9NOST</name>
<dbReference type="PROSITE" id="PS51782">
    <property type="entry name" value="LYSM"/>
    <property type="match status" value="1"/>
</dbReference>
<reference evidence="3" key="1">
    <citation type="journal article" date="2020" name="ISME J.">
        <title>Comparative genomics reveals insights into cyanobacterial evolution and habitat adaptation.</title>
        <authorList>
            <person name="Chen M.Y."/>
            <person name="Teng W.K."/>
            <person name="Zhao L."/>
            <person name="Hu C.X."/>
            <person name="Zhou Y.K."/>
            <person name="Han B.P."/>
            <person name="Song L.R."/>
            <person name="Shu W.S."/>
        </authorList>
    </citation>
    <scope>NUCLEOTIDE SEQUENCE [LARGE SCALE GENOMIC DNA]</scope>
    <source>
        <strain evidence="3">FACHB-251</strain>
    </source>
</reference>
<dbReference type="InterPro" id="IPR018392">
    <property type="entry name" value="LysM"/>
</dbReference>
<feature type="domain" description="LysM" evidence="1">
    <location>
        <begin position="26"/>
        <end position="78"/>
    </location>
</feature>
<comment type="caution">
    <text evidence="2">The sequence shown here is derived from an EMBL/GenBank/DDBJ whole genome shotgun (WGS) entry which is preliminary data.</text>
</comment>
<accession>A0A926WNG3</accession>
<proteinExistence type="predicted"/>
<evidence type="ECO:0000313" key="3">
    <source>
        <dbReference type="Proteomes" id="UP000662185"/>
    </source>
</evidence>
<dbReference type="Pfam" id="PF01476">
    <property type="entry name" value="LysM"/>
    <property type="match status" value="1"/>
</dbReference>
<dbReference type="CDD" id="cd00118">
    <property type="entry name" value="LysM"/>
    <property type="match status" value="1"/>
</dbReference>
<gene>
    <name evidence="2" type="ORF">H6G06_23505</name>
</gene>
<evidence type="ECO:0000313" key="2">
    <source>
        <dbReference type="EMBL" id="MBD2296368.1"/>
    </source>
</evidence>
<keyword evidence="3" id="KW-1185">Reference proteome</keyword>
<dbReference type="SUPFAM" id="SSF54106">
    <property type="entry name" value="LysM domain"/>
    <property type="match status" value="1"/>
</dbReference>
<dbReference type="Proteomes" id="UP000662185">
    <property type="component" value="Unassembled WGS sequence"/>
</dbReference>
<evidence type="ECO:0000259" key="1">
    <source>
        <dbReference type="PROSITE" id="PS51782"/>
    </source>
</evidence>
<protein>
    <submittedName>
        <fullName evidence="2">LysM peptidoglycan-binding domain-containing protein</fullName>
    </submittedName>
</protein>
<organism evidence="2 3">
    <name type="scientific">Anabaena sphaerica FACHB-251</name>
    <dbReference type="NCBI Taxonomy" id="2692883"/>
    <lineage>
        <taxon>Bacteria</taxon>
        <taxon>Bacillati</taxon>
        <taxon>Cyanobacteriota</taxon>
        <taxon>Cyanophyceae</taxon>
        <taxon>Nostocales</taxon>
        <taxon>Nostocaceae</taxon>
        <taxon>Anabaena</taxon>
    </lineage>
</organism>
<dbReference type="Gene3D" id="3.10.350.10">
    <property type="entry name" value="LysM domain"/>
    <property type="match status" value="1"/>
</dbReference>
<dbReference type="AlphaFoldDB" id="A0A926WNG3"/>
<dbReference type="EMBL" id="JACJQU010000022">
    <property type="protein sequence ID" value="MBD2296368.1"/>
    <property type="molecule type" value="Genomic_DNA"/>
</dbReference>
<dbReference type="InterPro" id="IPR036779">
    <property type="entry name" value="LysM_dom_sf"/>
</dbReference>
<sequence length="266" mass="29208">MVLVIPGINQSPSTPPVANTGSSQGTQYTVQAGDFLSNIAERFYRDGSEASWRRIYDANRSLIGPDPTQLRAGMVLVIPGTNQPPSAPVANRGSFQDMLLALGRRETGQQNPPYNIENQLGFIGKYQFGEALLIDLGYYQANVYYGNGASRNEWRGRWTGKNGIKSKQDLLNNKNVQEIAIQEAFTLNLNRINSQLRQNGRSLKDFIGQQRGGVVITTSGILAAAHLRGEGGVVQLLLNNQVSQDENGTSILAYLREFGGFRTPFD</sequence>
<dbReference type="SMART" id="SM00257">
    <property type="entry name" value="LysM"/>
    <property type="match status" value="1"/>
</dbReference>